<dbReference type="AlphaFoldDB" id="A0A1M5EHK6"/>
<dbReference type="EMBL" id="FQUH01000017">
    <property type="protein sequence ID" value="SHF78687.1"/>
    <property type="molecule type" value="Genomic_DNA"/>
</dbReference>
<protein>
    <submittedName>
        <fullName evidence="1">Uncharacterized protein</fullName>
    </submittedName>
</protein>
<accession>A0A1M5EHK6</accession>
<proteinExistence type="predicted"/>
<sequence>MVNPTGWVDPLGLNQCEGSVLQHIPHEQREVYEEFKRHHEGMFKDEMSTVDAFETLRDGKSPWPIGYQPKTRLAEPGEKFTMITNTGRGNYPGQFASPNDIPDAIFGRNNLAIIDEWKPTLDRKVTYKVQKPFEVEYGPVGPQINKAADGSYSYLPGGGEQVKLLYKDYQNAVANADNDFTKDAYMKVVSNTKLPKVKK</sequence>
<organism evidence="1 2">
    <name type="scientific">Vibrio gazogenes DSM 21264 = NBRC 103151</name>
    <dbReference type="NCBI Taxonomy" id="1123492"/>
    <lineage>
        <taxon>Bacteria</taxon>
        <taxon>Pseudomonadati</taxon>
        <taxon>Pseudomonadota</taxon>
        <taxon>Gammaproteobacteria</taxon>
        <taxon>Vibrionales</taxon>
        <taxon>Vibrionaceae</taxon>
        <taxon>Vibrio</taxon>
    </lineage>
</organism>
<name>A0A1M5EHK6_VIBGA</name>
<reference evidence="2" key="1">
    <citation type="submission" date="2016-11" db="EMBL/GenBank/DDBJ databases">
        <authorList>
            <person name="Varghese N."/>
            <person name="Submissions S."/>
        </authorList>
    </citation>
    <scope>NUCLEOTIDE SEQUENCE [LARGE SCALE GENOMIC DNA]</scope>
    <source>
        <strain evidence="2">DSM 21264</strain>
    </source>
</reference>
<evidence type="ECO:0000313" key="2">
    <source>
        <dbReference type="Proteomes" id="UP000184159"/>
    </source>
</evidence>
<dbReference type="Proteomes" id="UP000184159">
    <property type="component" value="Unassembled WGS sequence"/>
</dbReference>
<gene>
    <name evidence="1" type="ORF">SAMN02745781_03153</name>
</gene>
<keyword evidence="2" id="KW-1185">Reference proteome</keyword>
<evidence type="ECO:0000313" key="1">
    <source>
        <dbReference type="EMBL" id="SHF78687.1"/>
    </source>
</evidence>